<comment type="caution">
    <text evidence="5">The sequence shown here is derived from an EMBL/GenBank/DDBJ whole genome shotgun (WGS) entry which is preliminary data.</text>
</comment>
<dbReference type="EMBL" id="JARQWQ010000084">
    <property type="protein sequence ID" value="KAK2552658.1"/>
    <property type="molecule type" value="Genomic_DNA"/>
</dbReference>
<dbReference type="InterPro" id="IPR049258">
    <property type="entry name" value="ODAD1_CC"/>
</dbReference>
<keyword evidence="1 2" id="KW-0175">Coiled coil</keyword>
<feature type="compositionally biased region" description="Low complexity" evidence="3">
    <location>
        <begin position="444"/>
        <end position="456"/>
    </location>
</feature>
<feature type="compositionally biased region" description="Basic and acidic residues" evidence="3">
    <location>
        <begin position="275"/>
        <end position="287"/>
    </location>
</feature>
<organism evidence="5 6">
    <name type="scientific">Acropora cervicornis</name>
    <name type="common">Staghorn coral</name>
    <dbReference type="NCBI Taxonomy" id="6130"/>
    <lineage>
        <taxon>Eukaryota</taxon>
        <taxon>Metazoa</taxon>
        <taxon>Cnidaria</taxon>
        <taxon>Anthozoa</taxon>
        <taxon>Hexacorallia</taxon>
        <taxon>Scleractinia</taxon>
        <taxon>Astrocoeniina</taxon>
        <taxon>Acroporidae</taxon>
        <taxon>Acropora</taxon>
    </lineage>
</organism>
<dbReference type="Pfam" id="PF21773">
    <property type="entry name" value="ODAD1_CC"/>
    <property type="match status" value="1"/>
</dbReference>
<feature type="region of interest" description="Disordered" evidence="3">
    <location>
        <begin position="433"/>
        <end position="529"/>
    </location>
</feature>
<feature type="region of interest" description="Disordered" evidence="3">
    <location>
        <begin position="264"/>
        <end position="288"/>
    </location>
</feature>
<evidence type="ECO:0000259" key="4">
    <source>
        <dbReference type="Pfam" id="PF21773"/>
    </source>
</evidence>
<keyword evidence="6" id="KW-1185">Reference proteome</keyword>
<evidence type="ECO:0000256" key="2">
    <source>
        <dbReference type="SAM" id="Coils"/>
    </source>
</evidence>
<name>A0AAD9Q114_ACRCE</name>
<proteinExistence type="predicted"/>
<dbReference type="AlphaFoldDB" id="A0AAD9Q114"/>
<feature type="domain" description="ODAD1 central coiled coil region" evidence="4">
    <location>
        <begin position="165"/>
        <end position="422"/>
    </location>
</feature>
<reference evidence="5" key="2">
    <citation type="journal article" date="2023" name="Science">
        <title>Genomic signatures of disease resistance in endangered staghorn corals.</title>
        <authorList>
            <person name="Vollmer S.V."/>
            <person name="Selwyn J.D."/>
            <person name="Despard B.A."/>
            <person name="Roesel C.L."/>
        </authorList>
    </citation>
    <scope>NUCLEOTIDE SEQUENCE</scope>
    <source>
        <strain evidence="5">K2</strain>
    </source>
</reference>
<dbReference type="InterPro" id="IPR051876">
    <property type="entry name" value="ODA-DC/CCD"/>
</dbReference>
<feature type="coiled-coil region" evidence="2">
    <location>
        <begin position="329"/>
        <end position="356"/>
    </location>
</feature>
<gene>
    <name evidence="5" type="ORF">P5673_026030</name>
</gene>
<feature type="coiled-coil region" evidence="2">
    <location>
        <begin position="55"/>
        <end position="100"/>
    </location>
</feature>
<reference evidence="5" key="1">
    <citation type="journal article" date="2023" name="G3 (Bethesda)">
        <title>Whole genome assembly and annotation of the endangered Caribbean coral Acropora cervicornis.</title>
        <authorList>
            <person name="Selwyn J.D."/>
            <person name="Vollmer S.V."/>
        </authorList>
    </citation>
    <scope>NUCLEOTIDE SEQUENCE</scope>
    <source>
        <strain evidence="5">K2</strain>
    </source>
</reference>
<evidence type="ECO:0000256" key="3">
    <source>
        <dbReference type="SAM" id="MobiDB-lite"/>
    </source>
</evidence>
<dbReference type="Proteomes" id="UP001249851">
    <property type="component" value="Unassembled WGS sequence"/>
</dbReference>
<protein>
    <submittedName>
        <fullName evidence="5">Coiled-coil domain-containing protein 63</fullName>
    </submittedName>
</protein>
<dbReference type="PANTHER" id="PTHR21694">
    <property type="entry name" value="COILED-COIL DOMAIN-CONTAINING PROTEIN 63"/>
    <property type="match status" value="1"/>
</dbReference>
<feature type="compositionally biased region" description="Basic and acidic residues" evidence="3">
    <location>
        <begin position="473"/>
        <end position="493"/>
    </location>
</feature>
<accession>A0AAD9Q114</accession>
<dbReference type="PANTHER" id="PTHR21694:SF18">
    <property type="entry name" value="COILED-COIL DOMAIN-CONTAINING PROTEIN 63"/>
    <property type="match status" value="1"/>
</dbReference>
<evidence type="ECO:0000256" key="1">
    <source>
        <dbReference type="ARBA" id="ARBA00023054"/>
    </source>
</evidence>
<evidence type="ECO:0000313" key="5">
    <source>
        <dbReference type="EMBL" id="KAK2552658.1"/>
    </source>
</evidence>
<evidence type="ECO:0000313" key="6">
    <source>
        <dbReference type="Proteomes" id="UP001249851"/>
    </source>
</evidence>
<feature type="coiled-coil region" evidence="2">
    <location>
        <begin position="127"/>
        <end position="161"/>
    </location>
</feature>
<sequence length="529" mass="60545">MTTAFFLNTSQRLALLLRILENAIYSIVHSIMQRVHSRRSEGSEAEVDGLAEQELAKLQRQYRIIEGDRRAYSEETQNHIRKQMEAIQSLEKENEELMKDNTLAGSFQNQNQDKANTERLGSLLTKEDEIKEQLDEVDEDIKTLDDQIRVFEKKIKQQRKNMGGNLRETFDHMRLEKETFDSIRTKSEKKLVENKQKIMEAIETSTAAYEARDEAQGKMMALKEKADKDLSQYNTELKELMRIIEHDRKLKEFMRIKSEERAEIMESELSSQRKKKDEKERGDKAEETIESYEEAFQTIKEATGIEDIDLLVAKFIEVEDKNFALFNYVNELNNEIELLQEQINENQAEMEKFKGEEVEMASQRKALLKGLEDDLTSSSQYTYQYESQFKQTKKILEQLKSGVDSLFNKINCDRSAVTDMLGGASGVTDANMMQESDRDGEPAVPVGLLGQGPQPGISSVAIVPPTTGDDYDSDRSSGSDDEQRPLTQEELKNRILKGISKREAHPKKSQHPGSASSEKSPAKKKKGVK</sequence>